<feature type="region of interest" description="Disordered" evidence="1">
    <location>
        <begin position="1564"/>
        <end position="1641"/>
    </location>
</feature>
<feature type="region of interest" description="Disordered" evidence="1">
    <location>
        <begin position="1331"/>
        <end position="1384"/>
    </location>
</feature>
<keyword evidence="4" id="KW-1185">Reference proteome</keyword>
<feature type="compositionally biased region" description="Basic residues" evidence="1">
    <location>
        <begin position="30"/>
        <end position="45"/>
    </location>
</feature>
<feature type="region of interest" description="Disordered" evidence="1">
    <location>
        <begin position="134"/>
        <end position="180"/>
    </location>
</feature>
<dbReference type="PANTHER" id="PTHR39670:SF4">
    <property type="entry name" value="C2 DOMAIN-CONTAINING PROTEIN"/>
    <property type="match status" value="1"/>
</dbReference>
<proteinExistence type="predicted"/>
<feature type="domain" description="C2" evidence="2">
    <location>
        <begin position="644"/>
        <end position="745"/>
    </location>
</feature>
<dbReference type="InterPro" id="IPR000008">
    <property type="entry name" value="C2_dom"/>
</dbReference>
<feature type="compositionally biased region" description="Polar residues" evidence="1">
    <location>
        <begin position="1276"/>
        <end position="1288"/>
    </location>
</feature>
<dbReference type="SMART" id="SM00239">
    <property type="entry name" value="C2"/>
    <property type="match status" value="4"/>
</dbReference>
<feature type="region of interest" description="Disordered" evidence="1">
    <location>
        <begin position="1267"/>
        <end position="1302"/>
    </location>
</feature>
<dbReference type="EMBL" id="JAFEUZ010000036">
    <property type="protein sequence ID" value="KAG5464284.1"/>
    <property type="molecule type" value="Genomic_DNA"/>
</dbReference>
<feature type="region of interest" description="Disordered" evidence="1">
    <location>
        <begin position="1"/>
        <end position="49"/>
    </location>
</feature>
<feature type="compositionally biased region" description="Low complexity" evidence="1">
    <location>
        <begin position="956"/>
        <end position="967"/>
    </location>
</feature>
<dbReference type="InterPro" id="IPR035892">
    <property type="entry name" value="C2_domain_sf"/>
</dbReference>
<feature type="compositionally biased region" description="Basic and acidic residues" evidence="1">
    <location>
        <begin position="148"/>
        <end position="160"/>
    </location>
</feature>
<feature type="domain" description="C2" evidence="2">
    <location>
        <begin position="461"/>
        <end position="555"/>
    </location>
</feature>
<dbReference type="CDD" id="cd00030">
    <property type="entry name" value="C2"/>
    <property type="match status" value="2"/>
</dbReference>
<comment type="caution">
    <text evidence="3">The sequence shown here is derived from an EMBL/GenBank/DDBJ whole genome shotgun (WGS) entry which is preliminary data.</text>
</comment>
<dbReference type="OrthoDB" id="262033at2759"/>
<accession>A0A836K5Y3</accession>
<gene>
    <name evidence="3" type="ORF">LSCM1_00465</name>
</gene>
<reference evidence="3 4" key="1">
    <citation type="submission" date="2021-03" db="EMBL/GenBank/DDBJ databases">
        <title>Leishmania (Mundinia) martiniquensis Genome sequencing and assembly.</title>
        <authorList>
            <person name="Almutairi H."/>
            <person name="Gatherer D."/>
        </authorList>
    </citation>
    <scope>NUCLEOTIDE SEQUENCE [LARGE SCALE GENOMIC DNA]</scope>
    <source>
        <strain evidence="3">LSCM1</strain>
    </source>
</reference>
<feature type="compositionally biased region" description="Low complexity" evidence="1">
    <location>
        <begin position="77"/>
        <end position="89"/>
    </location>
</feature>
<sequence length="1641" mass="178996">MPNRRRSTPSPSGRIRAVSADAATGVPILARKHSHHTPRRSRQARGKPFDEVIETMEEGTGTTISANQVPTNAALSSSRQQRCPSSSCRAAQGFPEDSSKRHAGLLYHGNGRTPRMNWGELKSAGGTSYRTPFLGTGAREPANGDISLTDRKGTTPHHIEPVGSATRSRADSRRAPRGRRVVKPPVDISALEDYKTPARRRRADGRYAYDHGVGHTTATVAGHGSRHRRRGPFKGLRAHDSVDVEEAGSSLAEAAHAEPYHFRVRLHECQGVFADLEESGRVPPAFYFAVHTVEERGHSGMADRVSYNPAFHDEFIFSSVDPENDALVCTLVTASSASSSRGSRTRREKKVAECVLALHNLAWQVERKVWVPLVRRPGTLQAYEQGEVLVSIYSDDFGYDDVATEEEEAACSAAIHDILTRYAPQELHRLDWMTAAYVKKSTEALSQLRASYRARTVEPVPVRVTVQRVEGLTDEAGCPTRASGVYVVVGDGRVEQRSETVVYRRRAIINQEFNFILCDPEADTLSVTVFGNSRKLGEAVSGLTNVRAGEAKQVTLMLVRAAATGDASNGGQVTITLQTDKYSSRNQMSAAQEAGLRERVLAYLWCYLRDDLHRLDAIVGSVDDAEAYMQSWARTVGPEQKPRRLIINIREARHMLVKCGLPLRCYARISVGPTTVRTRLATAGNGAVTFSDPFNVQVYDPAQDVVEVMMIADGDDGEREISRVCFGVATLPLKRAVVRTLHLVAAATKRGAHVQGELVVQLVAEDFGLTGAVAEAAAGHTSFASSPHMQRLESIVQRGSPERLHRVPYIIDTAPPGETARVIEEHAKRYGGDVAVAPMTVKILGVKDFKPLADFYVKVYLNSEAILRTADVRAAAEVAMDIDDKNETTIRLRDAPQAVMTFKIAQHRALRKTVVLGETEVALASLVRGEKNVLWLPFFDPSVESMCRCGDGGHRSSASCTSGSSESALKVKGNRMPHSNGTAAARQQPQSRGAALVRRGATATLPVGLLGVELQSNAFPVTFVTEYTLDDESGRKGVSAQEAVTYDVMSLLAKLKPSELPKVQPMIAQCSSLRSAHDELRAELSATPIASTIYVNIDSVELATEAGKRQEAEGGIAVELVYGSERQESRKQAEFAHDALHHRQVYTQIRLDIPEYLHGATRGRNGAISRATADNVHAPALELRLFGVDARVPAGGAVSGSNGGVDWGGAFVEVGGGAHQSEMIDAVSEAAEDSYYVGGENSIYTYIKHPKRGGRLQSTKQLGEERFGNSPKVRMSPQQRLARKQQTLQHKRHPHGTGEWTASSHANLYQGATGVQPGSCFEEGGKHYRVGTNNIRSSVGAPGQTRRQSAARADQAPSREHSGAVSASGRHNQPGSTATSATAISLPHHRMGPYRGEIGVVYLSLRALLTKPLYRIGRTLRVPIVEPAVLATLSDRARCSPEINQRCIVGYVTLRLTLPAFENIPESLHLAPHSIMSKVEPSYVHYYEERISAYLRSHTAPALVSLHYKLYEREVASGCWPASLSYWMQALIERFGPEVDDFGPEPPLPFDVEEWKGVRQRYGALRPGRKATVAPQKQGNKGAGHPPQVNNPPLSSRGASPPAQSRPESMSHETSKDKKKSSREKQRLDAVTTGAELEHSF</sequence>
<feature type="domain" description="C2" evidence="2">
    <location>
        <begin position="261"/>
        <end position="370"/>
    </location>
</feature>
<dbReference type="PANTHER" id="PTHR39670">
    <property type="entry name" value="C2 DOMAIN-CONTAINING PROTEIN-RELATED"/>
    <property type="match status" value="1"/>
</dbReference>
<evidence type="ECO:0000313" key="4">
    <source>
        <dbReference type="Proteomes" id="UP000673552"/>
    </source>
</evidence>
<dbReference type="RefSeq" id="XP_067174221.1">
    <property type="nucleotide sequence ID" value="XM_067318116.1"/>
</dbReference>
<organism evidence="3 4">
    <name type="scientific">Leishmania martiniquensis</name>
    <dbReference type="NCBI Taxonomy" id="1580590"/>
    <lineage>
        <taxon>Eukaryota</taxon>
        <taxon>Discoba</taxon>
        <taxon>Euglenozoa</taxon>
        <taxon>Kinetoplastea</taxon>
        <taxon>Metakinetoplastina</taxon>
        <taxon>Trypanosomatida</taxon>
        <taxon>Trypanosomatidae</taxon>
        <taxon>Leishmaniinae</taxon>
        <taxon>Leishmania</taxon>
    </lineage>
</organism>
<feature type="compositionally biased region" description="Polar residues" evidence="1">
    <location>
        <begin position="977"/>
        <end position="990"/>
    </location>
</feature>
<feature type="region of interest" description="Disordered" evidence="1">
    <location>
        <begin position="954"/>
        <end position="990"/>
    </location>
</feature>
<dbReference type="Proteomes" id="UP000673552">
    <property type="component" value="Chromosome 36"/>
</dbReference>
<feature type="compositionally biased region" description="Polar residues" evidence="1">
    <location>
        <begin position="1591"/>
        <end position="1608"/>
    </location>
</feature>
<evidence type="ECO:0000313" key="3">
    <source>
        <dbReference type="EMBL" id="KAG5464284.1"/>
    </source>
</evidence>
<evidence type="ECO:0000256" key="1">
    <source>
        <dbReference type="SAM" id="MobiDB-lite"/>
    </source>
</evidence>
<feature type="region of interest" description="Disordered" evidence="1">
    <location>
        <begin position="77"/>
        <end position="101"/>
    </location>
</feature>
<evidence type="ECO:0000259" key="2">
    <source>
        <dbReference type="SMART" id="SM00239"/>
    </source>
</evidence>
<dbReference type="GeneID" id="92510628"/>
<protein>
    <recommendedName>
        <fullName evidence="2">C2 domain-containing protein</fullName>
    </recommendedName>
</protein>
<dbReference type="SUPFAM" id="SSF49562">
    <property type="entry name" value="C2 domain (Calcium/lipid-binding domain, CaLB)"/>
    <property type="match status" value="3"/>
</dbReference>
<dbReference type="KEGG" id="lmat:92510628"/>
<dbReference type="Pfam" id="PF00168">
    <property type="entry name" value="C2"/>
    <property type="match status" value="3"/>
</dbReference>
<feature type="compositionally biased region" description="Polar residues" evidence="1">
    <location>
        <begin position="1369"/>
        <end position="1383"/>
    </location>
</feature>
<name>A0A836K5Y3_9TRYP</name>
<feature type="domain" description="C2" evidence="2">
    <location>
        <begin position="838"/>
        <end position="935"/>
    </location>
</feature>